<proteinExistence type="inferred from homology"/>
<evidence type="ECO:0000313" key="5">
    <source>
        <dbReference type="Proteomes" id="UP000728032"/>
    </source>
</evidence>
<organism evidence="4">
    <name type="scientific">Oppiella nova</name>
    <dbReference type="NCBI Taxonomy" id="334625"/>
    <lineage>
        <taxon>Eukaryota</taxon>
        <taxon>Metazoa</taxon>
        <taxon>Ecdysozoa</taxon>
        <taxon>Arthropoda</taxon>
        <taxon>Chelicerata</taxon>
        <taxon>Arachnida</taxon>
        <taxon>Acari</taxon>
        <taxon>Acariformes</taxon>
        <taxon>Sarcoptiformes</taxon>
        <taxon>Oribatida</taxon>
        <taxon>Brachypylina</taxon>
        <taxon>Oppioidea</taxon>
        <taxon>Oppiidae</taxon>
        <taxon>Oppiella</taxon>
    </lineage>
</organism>
<evidence type="ECO:0008006" key="6">
    <source>
        <dbReference type="Google" id="ProtNLM"/>
    </source>
</evidence>
<feature type="coiled-coil region" evidence="3">
    <location>
        <begin position="246"/>
        <end position="322"/>
    </location>
</feature>
<comment type="similarity">
    <text evidence="1">Belongs to the LRRFIP family.</text>
</comment>
<protein>
    <recommendedName>
        <fullName evidence="6">Leucine-rich repeat flightless-interacting protein 2</fullName>
    </recommendedName>
</protein>
<dbReference type="PANTHER" id="PTHR19212">
    <property type="entry name" value="LEUCINE RICH REPEAT IN FLII INTERACTING PROTEIN"/>
    <property type="match status" value="1"/>
</dbReference>
<reference evidence="4" key="1">
    <citation type="submission" date="2020-11" db="EMBL/GenBank/DDBJ databases">
        <authorList>
            <person name="Tran Van P."/>
        </authorList>
    </citation>
    <scope>NUCLEOTIDE SEQUENCE</scope>
</reference>
<dbReference type="PANTHER" id="PTHR19212:SF0">
    <property type="entry name" value="LD07988P"/>
    <property type="match status" value="1"/>
</dbReference>
<keyword evidence="2 3" id="KW-0175">Coiled coil</keyword>
<evidence type="ECO:0000256" key="3">
    <source>
        <dbReference type="SAM" id="Coils"/>
    </source>
</evidence>
<dbReference type="GO" id="GO:0006355">
    <property type="term" value="P:regulation of DNA-templated transcription"/>
    <property type="evidence" value="ECO:0007669"/>
    <property type="project" value="InterPro"/>
</dbReference>
<sequence length="331" mass="37613">MDDKFRKAMLKTGHSQVDNDKQVLVYEVDLYKDMIEELEENLIRITNDYKNKCRGFDQMTRDMKKLQTECHFYKECLQQRECLIEVRRHGMSVAFNHLLSPIGSTQRAGLVLIDSHECNGVDALNGDINGTTSESIGDDSGSECGLSASATKTAASASAISQEAAQLLMDVSGFSLEAKIKSLLTEKQMFMNEMNAIKTELTLERERSAKLELTLIHGSNQSANCEPNLDIQREANKLISDYKFKLRKCEQEMTVLNGNVVRLETQLLRYRTAAEEAEKLEDELKADKRKTQRELREALARIEELETSNAHLQKRIDKLKSNRNIVINTTN</sequence>
<dbReference type="Gene3D" id="1.20.5.4090">
    <property type="match status" value="1"/>
</dbReference>
<keyword evidence="5" id="KW-1185">Reference proteome</keyword>
<dbReference type="Pfam" id="PF09738">
    <property type="entry name" value="LRRFIP"/>
    <property type="match status" value="1"/>
</dbReference>
<dbReference type="InterPro" id="IPR019139">
    <property type="entry name" value="LRRFIP1/2"/>
</dbReference>
<dbReference type="EMBL" id="OC915914">
    <property type="protein sequence ID" value="CAD7642428.1"/>
    <property type="molecule type" value="Genomic_DNA"/>
</dbReference>
<accession>A0A7R9LIL8</accession>
<evidence type="ECO:0000256" key="1">
    <source>
        <dbReference type="ARBA" id="ARBA00008275"/>
    </source>
</evidence>
<name>A0A7R9LIL8_9ACAR</name>
<evidence type="ECO:0000256" key="2">
    <source>
        <dbReference type="ARBA" id="ARBA00023054"/>
    </source>
</evidence>
<evidence type="ECO:0000313" key="4">
    <source>
        <dbReference type="EMBL" id="CAD7642428.1"/>
    </source>
</evidence>
<dbReference type="AlphaFoldDB" id="A0A7R9LIL8"/>
<gene>
    <name evidence="4" type="ORF">ONB1V03_LOCUS3587</name>
</gene>
<dbReference type="EMBL" id="CAJPVJ010001089">
    <property type="protein sequence ID" value="CAG2164027.1"/>
    <property type="molecule type" value="Genomic_DNA"/>
</dbReference>
<dbReference type="Proteomes" id="UP000728032">
    <property type="component" value="Unassembled WGS sequence"/>
</dbReference>
<dbReference type="OrthoDB" id="10028421at2759"/>
<feature type="coiled-coil region" evidence="3">
    <location>
        <begin position="21"/>
        <end position="48"/>
    </location>
</feature>